<reference evidence="9 10" key="1">
    <citation type="journal article" date="2021" name="Elife">
        <title>Chloroplast acquisition without the gene transfer in kleptoplastic sea slugs, Plakobranchus ocellatus.</title>
        <authorList>
            <person name="Maeda T."/>
            <person name="Takahashi S."/>
            <person name="Yoshida T."/>
            <person name="Shimamura S."/>
            <person name="Takaki Y."/>
            <person name="Nagai Y."/>
            <person name="Toyoda A."/>
            <person name="Suzuki Y."/>
            <person name="Arimoto A."/>
            <person name="Ishii H."/>
            <person name="Satoh N."/>
            <person name="Nishiyama T."/>
            <person name="Hasebe M."/>
            <person name="Maruyama T."/>
            <person name="Minagawa J."/>
            <person name="Obokata J."/>
            <person name="Shigenobu S."/>
        </authorList>
    </citation>
    <scope>NUCLEOTIDE SEQUENCE [LARGE SCALE GENOMIC DNA]</scope>
</reference>
<dbReference type="Proteomes" id="UP000762676">
    <property type="component" value="Unassembled WGS sequence"/>
</dbReference>
<dbReference type="GO" id="GO:0016787">
    <property type="term" value="F:hydrolase activity"/>
    <property type="evidence" value="ECO:0007669"/>
    <property type="project" value="UniProtKB-KW"/>
</dbReference>
<evidence type="ECO:0000256" key="5">
    <source>
        <dbReference type="ARBA" id="ARBA00022723"/>
    </source>
</evidence>
<keyword evidence="5" id="KW-0479">Metal-binding</keyword>
<dbReference type="AlphaFoldDB" id="A0AAV4I950"/>
<dbReference type="Pfam" id="PF13359">
    <property type="entry name" value="DDE_Tnp_4"/>
    <property type="match status" value="1"/>
</dbReference>
<dbReference type="InterPro" id="IPR027806">
    <property type="entry name" value="HARBI1_dom"/>
</dbReference>
<dbReference type="InterPro" id="IPR045249">
    <property type="entry name" value="HARBI1-like"/>
</dbReference>
<organism evidence="9 10">
    <name type="scientific">Elysia marginata</name>
    <dbReference type="NCBI Taxonomy" id="1093978"/>
    <lineage>
        <taxon>Eukaryota</taxon>
        <taxon>Metazoa</taxon>
        <taxon>Spiralia</taxon>
        <taxon>Lophotrochozoa</taxon>
        <taxon>Mollusca</taxon>
        <taxon>Gastropoda</taxon>
        <taxon>Heterobranchia</taxon>
        <taxon>Euthyneura</taxon>
        <taxon>Panpulmonata</taxon>
        <taxon>Sacoglossa</taxon>
        <taxon>Placobranchoidea</taxon>
        <taxon>Plakobranchidae</taxon>
        <taxon>Elysia</taxon>
    </lineage>
</organism>
<evidence type="ECO:0000256" key="2">
    <source>
        <dbReference type="ARBA" id="ARBA00004123"/>
    </source>
</evidence>
<evidence type="ECO:0000256" key="4">
    <source>
        <dbReference type="ARBA" id="ARBA00022722"/>
    </source>
</evidence>
<gene>
    <name evidence="9" type="ORF">ElyMa_002976500</name>
</gene>
<keyword evidence="7" id="KW-0539">Nucleus</keyword>
<evidence type="ECO:0000313" key="10">
    <source>
        <dbReference type="Proteomes" id="UP000762676"/>
    </source>
</evidence>
<dbReference type="PANTHER" id="PTHR22930">
    <property type="match status" value="1"/>
</dbReference>
<sequence>MKTRTTLLKKILEKMRENNRKILFLTTQTEWLAIARRFEDSWQFPNCLGAVDGKHIAITPPPGSGSFYFNKGFHSIVLMAIANADYEFLYVNCGTNGRVSDGGVIEYADFNRKLVNGELNLPPTPDGGLSYVFIADEAFALRTDFLKPYNVKVLDDFKRIFNYRLSRARRIIENVVGILVNRFGVLKSRMNLRNMDNVDSVVLACCVLHNYLHRHASDSYTPRGVLDSEDPVTHTQEDGLRIDSDNVGPISIAHTRNSTQDAKAVRDAYMRYFNNEGFVVEEPLEDEEPGLALAADCVLVEGVSAEWPDFCCRSSVLIDLTRSNSQASPLLLSLWF</sequence>
<evidence type="ECO:0000256" key="3">
    <source>
        <dbReference type="ARBA" id="ARBA00006958"/>
    </source>
</evidence>
<dbReference type="GO" id="GO:0046872">
    <property type="term" value="F:metal ion binding"/>
    <property type="evidence" value="ECO:0007669"/>
    <property type="project" value="UniProtKB-KW"/>
</dbReference>
<name>A0AAV4I950_9GAST</name>
<evidence type="ECO:0000259" key="8">
    <source>
        <dbReference type="Pfam" id="PF13359"/>
    </source>
</evidence>
<dbReference type="GO" id="GO:0004518">
    <property type="term" value="F:nuclease activity"/>
    <property type="evidence" value="ECO:0007669"/>
    <property type="project" value="UniProtKB-KW"/>
</dbReference>
<comment type="caution">
    <text evidence="9">The sequence shown here is derived from an EMBL/GenBank/DDBJ whole genome shotgun (WGS) entry which is preliminary data.</text>
</comment>
<feature type="domain" description="DDE Tnp4" evidence="8">
    <location>
        <begin position="51"/>
        <end position="210"/>
    </location>
</feature>
<evidence type="ECO:0000256" key="1">
    <source>
        <dbReference type="ARBA" id="ARBA00001968"/>
    </source>
</evidence>
<dbReference type="EMBL" id="BMAT01006137">
    <property type="protein sequence ID" value="GFS06949.1"/>
    <property type="molecule type" value="Genomic_DNA"/>
</dbReference>
<protein>
    <submittedName>
        <fullName evidence="9">Protein ANTAGONIST OF LIKE HETEROCHROMATIN PROTEIN 1</fullName>
    </submittedName>
</protein>
<comment type="cofactor">
    <cofactor evidence="1">
        <name>a divalent metal cation</name>
        <dbReference type="ChEBI" id="CHEBI:60240"/>
    </cofactor>
</comment>
<proteinExistence type="inferred from homology"/>
<keyword evidence="6" id="KW-0378">Hydrolase</keyword>
<keyword evidence="10" id="KW-1185">Reference proteome</keyword>
<keyword evidence="4" id="KW-0540">Nuclease</keyword>
<dbReference type="GO" id="GO:0005634">
    <property type="term" value="C:nucleus"/>
    <property type="evidence" value="ECO:0007669"/>
    <property type="project" value="UniProtKB-SubCell"/>
</dbReference>
<comment type="subcellular location">
    <subcellularLocation>
        <location evidence="2">Nucleus</location>
    </subcellularLocation>
</comment>
<evidence type="ECO:0000256" key="6">
    <source>
        <dbReference type="ARBA" id="ARBA00022801"/>
    </source>
</evidence>
<accession>A0AAV4I950</accession>
<evidence type="ECO:0000313" key="9">
    <source>
        <dbReference type="EMBL" id="GFS06949.1"/>
    </source>
</evidence>
<evidence type="ECO:0000256" key="7">
    <source>
        <dbReference type="ARBA" id="ARBA00023242"/>
    </source>
</evidence>
<dbReference type="PANTHER" id="PTHR22930:SF269">
    <property type="entry name" value="NUCLEASE HARBI1-LIKE PROTEIN"/>
    <property type="match status" value="1"/>
</dbReference>
<comment type="similarity">
    <text evidence="3">Belongs to the HARBI1 family.</text>
</comment>